<dbReference type="RefSeq" id="WP_379496428.1">
    <property type="nucleotide sequence ID" value="NZ_JBHSAO010000006.1"/>
</dbReference>
<dbReference type="PANTHER" id="PTHR44688">
    <property type="entry name" value="DNA-BINDING TRANSCRIPTIONAL ACTIVATOR DEVR_DOSR"/>
    <property type="match status" value="1"/>
</dbReference>
<feature type="domain" description="HTH luxR-type" evidence="4">
    <location>
        <begin position="635"/>
        <end position="700"/>
    </location>
</feature>
<dbReference type="PROSITE" id="PS50043">
    <property type="entry name" value="HTH_LUXR_2"/>
    <property type="match status" value="1"/>
</dbReference>
<dbReference type="InterPro" id="IPR000792">
    <property type="entry name" value="Tscrpt_reg_LuxR_C"/>
</dbReference>
<dbReference type="InterPro" id="IPR029016">
    <property type="entry name" value="GAF-like_dom_sf"/>
</dbReference>
<evidence type="ECO:0000256" key="1">
    <source>
        <dbReference type="ARBA" id="ARBA00023015"/>
    </source>
</evidence>
<keyword evidence="1" id="KW-0805">Transcription regulation</keyword>
<dbReference type="CDD" id="cd06170">
    <property type="entry name" value="LuxR_C_like"/>
    <property type="match status" value="1"/>
</dbReference>
<organism evidence="5 6">
    <name type="scientific">Oceanobacillus longus</name>
    <dbReference type="NCBI Taxonomy" id="930120"/>
    <lineage>
        <taxon>Bacteria</taxon>
        <taxon>Bacillati</taxon>
        <taxon>Bacillota</taxon>
        <taxon>Bacilli</taxon>
        <taxon>Bacillales</taxon>
        <taxon>Bacillaceae</taxon>
        <taxon>Oceanobacillus</taxon>
    </lineage>
</organism>
<dbReference type="PANTHER" id="PTHR44688:SF16">
    <property type="entry name" value="DNA-BINDING TRANSCRIPTIONAL ACTIVATOR DEVR_DOSR"/>
    <property type="match status" value="1"/>
</dbReference>
<reference evidence="6" key="1">
    <citation type="journal article" date="2019" name="Int. J. Syst. Evol. Microbiol.">
        <title>The Global Catalogue of Microorganisms (GCM) 10K type strain sequencing project: providing services to taxonomists for standard genome sequencing and annotation.</title>
        <authorList>
            <consortium name="The Broad Institute Genomics Platform"/>
            <consortium name="The Broad Institute Genome Sequencing Center for Infectious Disease"/>
            <person name="Wu L."/>
            <person name="Ma J."/>
        </authorList>
    </citation>
    <scope>NUCLEOTIDE SEQUENCE [LARGE SCALE GENOMIC DNA]</scope>
    <source>
        <strain evidence="6">IBRC-M 10703</strain>
    </source>
</reference>
<dbReference type="Proteomes" id="UP001595772">
    <property type="component" value="Unassembled WGS sequence"/>
</dbReference>
<dbReference type="Gene3D" id="3.30.450.40">
    <property type="match status" value="1"/>
</dbReference>
<keyword evidence="2" id="KW-0238">DNA-binding</keyword>
<protein>
    <submittedName>
        <fullName evidence="5">LuxR C-terminal-related transcriptional regulator</fullName>
    </submittedName>
</protein>
<dbReference type="SUPFAM" id="SSF46894">
    <property type="entry name" value="C-terminal effector domain of the bipartite response regulators"/>
    <property type="match status" value="1"/>
</dbReference>
<proteinExistence type="predicted"/>
<evidence type="ECO:0000256" key="3">
    <source>
        <dbReference type="ARBA" id="ARBA00023163"/>
    </source>
</evidence>
<dbReference type="InterPro" id="IPR016032">
    <property type="entry name" value="Sig_transdc_resp-reg_C-effctor"/>
</dbReference>
<keyword evidence="6" id="KW-1185">Reference proteome</keyword>
<dbReference type="EMBL" id="JBHSAO010000006">
    <property type="protein sequence ID" value="MFC4023932.1"/>
    <property type="molecule type" value="Genomic_DNA"/>
</dbReference>
<dbReference type="SMART" id="SM00421">
    <property type="entry name" value="HTH_LUXR"/>
    <property type="match status" value="1"/>
</dbReference>
<sequence length="704" mass="79703">MNENLELLEELQSVYAAKYGFTIWLTDENGETVLPPVGDNELCNVLLNLKQNNLITKRKPGTQKAWPNHTPVFYDVFPGVYVLTASISLENAKKYDLFAGFMIEDETQDLIIEQLKTAYQDDINWEAILANTPIISPSAKQIWKGKIEKVGELISQLLTEKAERSIFALQNELFHQGVQEREHSITHLLHNFFHRKKVFEFLGLAEEQDNTFVVTEVIGEGIDAFHGAQFSPGEGFLGRVLLTGEFDFWEDVDKDPRSIFFKRHQFKPRSLLCYPMKQHDGSTKLLFGGNIHKDGFSSRELEMAKTLGIMLEAHSFIHHLQRENDEQLRRLSSLIEISKLMVAAPDIKRIVYILVDIGLNLVEGTFSCLVLRDIKDDKVKLISRGKSKGSIGEYAKDVAKRFFDGNSREQQMPTVQVTEGGDRVVECPLFNRGQAVGILSVGISNQSEAQLQEHINYLETLSIIGGISLQLAGKEEEEYEEKQVNTLFRAIEQFDKDAYAEAENAANLAGKYAMNLGLDAVVIKEIIHACQLSYYTPEFIRDTFPEKRIDLIVKEGKALMEGNTLTWAEASVSRQVVALAMTYIRNDSIEAIPKQILGNETVQAFISFVTEFQVIEEEIDLAVLPTERKIDSVTSTIKEMDLSPREQEVLDLVIQGLNNKEIAQELYISGHTVKNHVTKIFQKLDVPDRAHAISKVYQLKYHSG</sequence>
<gene>
    <name evidence="5" type="ORF">ACFOUV_09010</name>
</gene>
<dbReference type="SUPFAM" id="SSF55781">
    <property type="entry name" value="GAF domain-like"/>
    <property type="match status" value="1"/>
</dbReference>
<comment type="caution">
    <text evidence="5">The sequence shown here is derived from an EMBL/GenBank/DDBJ whole genome shotgun (WGS) entry which is preliminary data.</text>
</comment>
<dbReference type="InterPro" id="IPR036388">
    <property type="entry name" value="WH-like_DNA-bd_sf"/>
</dbReference>
<evidence type="ECO:0000256" key="2">
    <source>
        <dbReference type="ARBA" id="ARBA00023125"/>
    </source>
</evidence>
<evidence type="ECO:0000313" key="5">
    <source>
        <dbReference type="EMBL" id="MFC4023932.1"/>
    </source>
</evidence>
<dbReference type="PRINTS" id="PR00038">
    <property type="entry name" value="HTHLUXR"/>
</dbReference>
<name>A0ABV8GVU3_9BACI</name>
<evidence type="ECO:0000313" key="6">
    <source>
        <dbReference type="Proteomes" id="UP001595772"/>
    </source>
</evidence>
<evidence type="ECO:0000259" key="4">
    <source>
        <dbReference type="PROSITE" id="PS50043"/>
    </source>
</evidence>
<accession>A0ABV8GVU3</accession>
<keyword evidence="3" id="KW-0804">Transcription</keyword>
<dbReference type="Pfam" id="PF00196">
    <property type="entry name" value="GerE"/>
    <property type="match status" value="1"/>
</dbReference>
<dbReference type="Gene3D" id="1.10.10.10">
    <property type="entry name" value="Winged helix-like DNA-binding domain superfamily/Winged helix DNA-binding domain"/>
    <property type="match status" value="1"/>
</dbReference>